<evidence type="ECO:0000256" key="3">
    <source>
        <dbReference type="ARBA" id="ARBA00022723"/>
    </source>
</evidence>
<keyword evidence="5 10" id="KW-0378">Hydrolase</keyword>
<dbReference type="GO" id="GO:0036222">
    <property type="term" value="F:XTP diphosphatase activity"/>
    <property type="evidence" value="ECO:0007669"/>
    <property type="project" value="UniProtKB-UniRule"/>
</dbReference>
<sequence>MSSSGRDKRLVLASGNAKKIDELQVLFKPHGWQLVAQSQLGVAEAEETGLTFVENALLKARNAARATGLPALADDSGLAVDALDGAPGIYSARYAGSAASDRDNLDKLLVALADTPAAERRAHYHAVLVLLRHADDPTPLICHGSWRGMIASAPSGNGGFGYDPIFFLPELNCTAAQLDSAVKNTLSHRAAASRQLLAALSDFLPE</sequence>
<evidence type="ECO:0000313" key="13">
    <source>
        <dbReference type="Proteomes" id="UP000298133"/>
    </source>
</evidence>
<dbReference type="GO" id="GO:0046872">
    <property type="term" value="F:metal ion binding"/>
    <property type="evidence" value="ECO:0007669"/>
    <property type="project" value="UniProtKB-KW"/>
</dbReference>
<gene>
    <name evidence="12" type="primary">rdgB</name>
    <name evidence="12" type="ORF">E3W66_07110</name>
</gene>
<keyword evidence="7 10" id="KW-0546">Nucleotide metabolism</keyword>
<dbReference type="PANTHER" id="PTHR11067">
    <property type="entry name" value="INOSINE TRIPHOSPHATE PYROPHOSPHATASE/HAM1 PROTEIN"/>
    <property type="match status" value="1"/>
</dbReference>
<evidence type="ECO:0000256" key="7">
    <source>
        <dbReference type="ARBA" id="ARBA00023080"/>
    </source>
</evidence>
<dbReference type="InterPro" id="IPR020922">
    <property type="entry name" value="dITP/XTP_pyrophosphatase"/>
</dbReference>
<name>A0A4Y8UGR1_9GAMM</name>
<protein>
    <recommendedName>
        <fullName evidence="10">dITP/XTP pyrophosphatase</fullName>
        <ecNumber evidence="10">3.6.1.66</ecNumber>
    </recommendedName>
    <alternativeName>
        <fullName evidence="10">Non-canonical purine NTP pyrophosphatase</fullName>
    </alternativeName>
    <alternativeName>
        <fullName evidence="10">Non-standard purine NTP pyrophosphatase</fullName>
    </alternativeName>
    <alternativeName>
        <fullName evidence="10">Nucleoside-triphosphate diphosphatase</fullName>
    </alternativeName>
    <alternativeName>
        <fullName evidence="10">Nucleoside-triphosphate pyrophosphatase</fullName>
        <shortName evidence="10">NTPase</shortName>
    </alternativeName>
</protein>
<reference evidence="12 13" key="1">
    <citation type="submission" date="2019-03" db="EMBL/GenBank/DDBJ databases">
        <title>Draft genome of Gammaproteobacteria bacterium LSUCC0057, a member of the SAR92 clade.</title>
        <authorList>
            <person name="Lanclos V.C."/>
            <person name="Doiron C."/>
            <person name="Henson M.W."/>
            <person name="Thrash J.C."/>
        </authorList>
    </citation>
    <scope>NUCLEOTIDE SEQUENCE [LARGE SCALE GENOMIC DNA]</scope>
    <source>
        <strain evidence="12 13">LSUCC0057</strain>
    </source>
</reference>
<dbReference type="Proteomes" id="UP000298133">
    <property type="component" value="Unassembled WGS sequence"/>
</dbReference>
<accession>A0A4Y8UGR1</accession>
<evidence type="ECO:0000256" key="11">
    <source>
        <dbReference type="RuleBase" id="RU003781"/>
    </source>
</evidence>
<comment type="catalytic activity">
    <reaction evidence="10">
        <text>ITP + H2O = IMP + diphosphate + H(+)</text>
        <dbReference type="Rhea" id="RHEA:29399"/>
        <dbReference type="ChEBI" id="CHEBI:15377"/>
        <dbReference type="ChEBI" id="CHEBI:15378"/>
        <dbReference type="ChEBI" id="CHEBI:33019"/>
        <dbReference type="ChEBI" id="CHEBI:58053"/>
        <dbReference type="ChEBI" id="CHEBI:61402"/>
        <dbReference type="EC" id="3.6.1.66"/>
    </reaction>
</comment>
<evidence type="ECO:0000256" key="5">
    <source>
        <dbReference type="ARBA" id="ARBA00022801"/>
    </source>
</evidence>
<keyword evidence="6 10" id="KW-0460">Magnesium</keyword>
<comment type="catalytic activity">
    <reaction evidence="8 10">
        <text>dITP + H2O = dIMP + diphosphate + H(+)</text>
        <dbReference type="Rhea" id="RHEA:28342"/>
        <dbReference type="ChEBI" id="CHEBI:15377"/>
        <dbReference type="ChEBI" id="CHEBI:15378"/>
        <dbReference type="ChEBI" id="CHEBI:33019"/>
        <dbReference type="ChEBI" id="CHEBI:61194"/>
        <dbReference type="ChEBI" id="CHEBI:61382"/>
        <dbReference type="EC" id="3.6.1.66"/>
    </reaction>
</comment>
<evidence type="ECO:0000256" key="1">
    <source>
        <dbReference type="ARBA" id="ARBA00008023"/>
    </source>
</evidence>
<dbReference type="EMBL" id="SPIA01000002">
    <property type="protein sequence ID" value="TFH68005.1"/>
    <property type="molecule type" value="Genomic_DNA"/>
</dbReference>
<evidence type="ECO:0000256" key="6">
    <source>
        <dbReference type="ARBA" id="ARBA00022842"/>
    </source>
</evidence>
<dbReference type="HAMAP" id="MF_01405">
    <property type="entry name" value="Non_canon_purine_NTPase"/>
    <property type="match status" value="1"/>
</dbReference>
<dbReference type="CDD" id="cd00515">
    <property type="entry name" value="HAM1"/>
    <property type="match status" value="1"/>
</dbReference>
<feature type="binding site" evidence="10">
    <location>
        <position position="76"/>
    </location>
    <ligand>
        <name>substrate</name>
    </ligand>
</feature>
<organism evidence="12 13">
    <name type="scientific">Gammaproteobacteria bacterium LSUCC0057</name>
    <dbReference type="NCBI Taxonomy" id="2559237"/>
    <lineage>
        <taxon>Bacteria</taxon>
        <taxon>Pseudomonadati</taxon>
        <taxon>Pseudomonadota</taxon>
        <taxon>Gammaproteobacteria</taxon>
        <taxon>Cellvibrionales</taxon>
        <taxon>Porticoccaceae</taxon>
        <taxon>SAR92 clade</taxon>
    </lineage>
</organism>
<keyword evidence="4 10" id="KW-0547">Nucleotide-binding</keyword>
<dbReference type="GO" id="GO:0017111">
    <property type="term" value="F:ribonucleoside triphosphate phosphatase activity"/>
    <property type="evidence" value="ECO:0007669"/>
    <property type="project" value="InterPro"/>
</dbReference>
<comment type="caution">
    <text evidence="12">The sequence shown here is derived from an EMBL/GenBank/DDBJ whole genome shotgun (WGS) entry which is preliminary data.</text>
</comment>
<dbReference type="Pfam" id="PF01725">
    <property type="entry name" value="Ham1p_like"/>
    <property type="match status" value="1"/>
</dbReference>
<dbReference type="GO" id="GO:0005829">
    <property type="term" value="C:cytosol"/>
    <property type="evidence" value="ECO:0007669"/>
    <property type="project" value="TreeGrafter"/>
</dbReference>
<evidence type="ECO:0000313" key="12">
    <source>
        <dbReference type="EMBL" id="TFH68005.1"/>
    </source>
</evidence>
<dbReference type="InterPro" id="IPR002637">
    <property type="entry name" value="RdgB/HAM1"/>
</dbReference>
<comment type="cofactor">
    <cofactor evidence="10">
        <name>Mg(2+)</name>
        <dbReference type="ChEBI" id="CHEBI:18420"/>
    </cofactor>
    <text evidence="10">Binds 1 Mg(2+) ion per subunit.</text>
</comment>
<dbReference type="GO" id="GO:0009146">
    <property type="term" value="P:purine nucleoside triphosphate catabolic process"/>
    <property type="evidence" value="ECO:0007669"/>
    <property type="project" value="UniProtKB-UniRule"/>
</dbReference>
<feature type="binding site" evidence="10">
    <location>
        <position position="75"/>
    </location>
    <ligand>
        <name>Mg(2+)</name>
        <dbReference type="ChEBI" id="CHEBI:18420"/>
    </ligand>
</feature>
<evidence type="ECO:0000256" key="2">
    <source>
        <dbReference type="ARBA" id="ARBA00011738"/>
    </source>
</evidence>
<dbReference type="Gene3D" id="3.90.950.10">
    <property type="match status" value="1"/>
</dbReference>
<evidence type="ECO:0000256" key="9">
    <source>
        <dbReference type="ARBA" id="ARBA00052017"/>
    </source>
</evidence>
<feature type="binding site" evidence="10">
    <location>
        <begin position="160"/>
        <end position="163"/>
    </location>
    <ligand>
        <name>substrate</name>
    </ligand>
</feature>
<evidence type="ECO:0000256" key="8">
    <source>
        <dbReference type="ARBA" id="ARBA00051875"/>
    </source>
</evidence>
<evidence type="ECO:0000256" key="4">
    <source>
        <dbReference type="ARBA" id="ARBA00022741"/>
    </source>
</evidence>
<proteinExistence type="inferred from homology"/>
<dbReference type="OrthoDB" id="9807456at2"/>
<feature type="active site" description="Proton acceptor" evidence="10">
    <location>
        <position position="75"/>
    </location>
</feature>
<dbReference type="GO" id="GO:0009117">
    <property type="term" value="P:nucleotide metabolic process"/>
    <property type="evidence" value="ECO:0007669"/>
    <property type="project" value="UniProtKB-KW"/>
</dbReference>
<keyword evidence="3 10" id="KW-0479">Metal-binding</keyword>
<dbReference type="SUPFAM" id="SSF52972">
    <property type="entry name" value="ITPase-like"/>
    <property type="match status" value="1"/>
</dbReference>
<feature type="binding site" evidence="10">
    <location>
        <begin position="188"/>
        <end position="189"/>
    </location>
    <ligand>
        <name>substrate</name>
    </ligand>
</feature>
<comment type="function">
    <text evidence="10">Pyrophosphatase that catalyzes the hydrolysis of nucleoside triphosphates to their monophosphate derivatives, with a high preference for the non-canonical purine nucleotides XTP (xanthosine triphosphate), dITP (deoxyinosine triphosphate) and ITP. Seems to function as a house-cleaning enzyme that removes non-canonical purine nucleotides from the nucleotide pool, thus preventing their incorporation into DNA/RNA and avoiding chromosomal lesions.</text>
</comment>
<dbReference type="GO" id="GO:0036220">
    <property type="term" value="F:ITP diphosphatase activity"/>
    <property type="evidence" value="ECO:0007669"/>
    <property type="project" value="UniProtKB-UniRule"/>
</dbReference>
<dbReference type="PANTHER" id="PTHR11067:SF9">
    <property type="entry name" value="INOSINE TRIPHOSPHATE PYROPHOSPHATASE"/>
    <property type="match status" value="1"/>
</dbReference>
<comment type="catalytic activity">
    <reaction evidence="9 10">
        <text>XTP + H2O = XMP + diphosphate + H(+)</text>
        <dbReference type="Rhea" id="RHEA:28610"/>
        <dbReference type="ChEBI" id="CHEBI:15377"/>
        <dbReference type="ChEBI" id="CHEBI:15378"/>
        <dbReference type="ChEBI" id="CHEBI:33019"/>
        <dbReference type="ChEBI" id="CHEBI:57464"/>
        <dbReference type="ChEBI" id="CHEBI:61314"/>
        <dbReference type="EC" id="3.6.1.66"/>
    </reaction>
</comment>
<dbReference type="AlphaFoldDB" id="A0A4Y8UGR1"/>
<comment type="similarity">
    <text evidence="1 10 11">Belongs to the HAM1 NTPase family.</text>
</comment>
<feature type="binding site" evidence="10">
    <location>
        <begin position="14"/>
        <end position="19"/>
    </location>
    <ligand>
        <name>substrate</name>
    </ligand>
</feature>
<evidence type="ECO:0000256" key="10">
    <source>
        <dbReference type="HAMAP-Rule" id="MF_01405"/>
    </source>
</evidence>
<dbReference type="GO" id="GO:0000166">
    <property type="term" value="F:nucleotide binding"/>
    <property type="evidence" value="ECO:0007669"/>
    <property type="project" value="UniProtKB-KW"/>
</dbReference>
<feature type="binding site" evidence="10">
    <location>
        <position position="46"/>
    </location>
    <ligand>
        <name>Mg(2+)</name>
        <dbReference type="ChEBI" id="CHEBI:18420"/>
    </ligand>
</feature>
<feature type="binding site" evidence="10">
    <location>
        <position position="183"/>
    </location>
    <ligand>
        <name>substrate</name>
    </ligand>
</feature>
<dbReference type="FunFam" id="3.90.950.10:FF:000001">
    <property type="entry name" value="dITP/XTP pyrophosphatase"/>
    <property type="match status" value="1"/>
</dbReference>
<dbReference type="EC" id="3.6.1.66" evidence="10"/>
<dbReference type="GO" id="GO:0035870">
    <property type="term" value="F:dITP diphosphatase activity"/>
    <property type="evidence" value="ECO:0007669"/>
    <property type="project" value="UniProtKB-UniRule"/>
</dbReference>
<keyword evidence="13" id="KW-1185">Reference proteome</keyword>
<dbReference type="NCBIfam" id="TIGR00042">
    <property type="entry name" value="RdgB/HAM1 family non-canonical purine NTP pyrophosphatase"/>
    <property type="match status" value="1"/>
</dbReference>
<dbReference type="InterPro" id="IPR029001">
    <property type="entry name" value="ITPase-like_fam"/>
</dbReference>
<comment type="subunit">
    <text evidence="2 10">Homodimer.</text>
</comment>